<feature type="region of interest" description="Disordered" evidence="1">
    <location>
        <begin position="295"/>
        <end position="371"/>
    </location>
</feature>
<feature type="region of interest" description="Disordered" evidence="1">
    <location>
        <begin position="136"/>
        <end position="200"/>
    </location>
</feature>
<keyword evidence="3" id="KW-1185">Reference proteome</keyword>
<evidence type="ECO:0000313" key="2">
    <source>
        <dbReference type="EMBL" id="GMG55452.1"/>
    </source>
</evidence>
<feature type="compositionally biased region" description="Polar residues" evidence="1">
    <location>
        <begin position="352"/>
        <end position="362"/>
    </location>
</feature>
<gene>
    <name evidence="2" type="ORF">Aory05_001360400</name>
</gene>
<feature type="compositionally biased region" description="Polar residues" evidence="1">
    <location>
        <begin position="143"/>
        <end position="153"/>
    </location>
</feature>
<feature type="region of interest" description="Disordered" evidence="1">
    <location>
        <begin position="385"/>
        <end position="411"/>
    </location>
</feature>
<comment type="caution">
    <text evidence="2">The sequence shown here is derived from an EMBL/GenBank/DDBJ whole genome shotgun (WGS) entry which is preliminary data.</text>
</comment>
<proteinExistence type="predicted"/>
<accession>A0ABQ6LBI7</accession>
<organism evidence="2 3">
    <name type="scientific">Aspergillus oryzae var. brunneus</name>
    <dbReference type="NCBI Taxonomy" id="332754"/>
    <lineage>
        <taxon>Eukaryota</taxon>
        <taxon>Fungi</taxon>
        <taxon>Dikarya</taxon>
        <taxon>Ascomycota</taxon>
        <taxon>Pezizomycotina</taxon>
        <taxon>Eurotiomycetes</taxon>
        <taxon>Eurotiomycetidae</taxon>
        <taxon>Eurotiales</taxon>
        <taxon>Aspergillaceae</taxon>
        <taxon>Aspergillus</taxon>
        <taxon>Aspergillus subgen. Circumdati</taxon>
    </lineage>
</organism>
<feature type="compositionally biased region" description="Polar residues" evidence="1">
    <location>
        <begin position="259"/>
        <end position="268"/>
    </location>
</feature>
<feature type="compositionally biased region" description="Basic and acidic residues" evidence="1">
    <location>
        <begin position="246"/>
        <end position="255"/>
    </location>
</feature>
<evidence type="ECO:0000313" key="3">
    <source>
        <dbReference type="Proteomes" id="UP001165189"/>
    </source>
</evidence>
<dbReference type="EMBL" id="BSYB01000136">
    <property type="protein sequence ID" value="GMG55452.1"/>
    <property type="molecule type" value="Genomic_DNA"/>
</dbReference>
<feature type="region of interest" description="Disordered" evidence="1">
    <location>
        <begin position="228"/>
        <end position="279"/>
    </location>
</feature>
<evidence type="ECO:0000256" key="1">
    <source>
        <dbReference type="SAM" id="MobiDB-lite"/>
    </source>
</evidence>
<dbReference type="Proteomes" id="UP001165189">
    <property type="component" value="Unassembled WGS sequence"/>
</dbReference>
<feature type="compositionally biased region" description="Basic and acidic residues" evidence="1">
    <location>
        <begin position="385"/>
        <end position="398"/>
    </location>
</feature>
<feature type="compositionally biased region" description="Polar residues" evidence="1">
    <location>
        <begin position="228"/>
        <end position="239"/>
    </location>
</feature>
<reference evidence="2" key="1">
    <citation type="submission" date="2023-04" db="EMBL/GenBank/DDBJ databases">
        <title>Aspergillus oryzae var. brunneus NBRC 4377.</title>
        <authorList>
            <person name="Ichikawa N."/>
            <person name="Sato H."/>
            <person name="Tonouchi N."/>
        </authorList>
    </citation>
    <scope>NUCLEOTIDE SEQUENCE</scope>
    <source>
        <strain evidence="2">NBRC 4377</strain>
    </source>
</reference>
<name>A0ABQ6LBI7_ASPOZ</name>
<protein>
    <submittedName>
        <fullName evidence="2">Unnamed protein product</fullName>
    </submittedName>
</protein>
<sequence>MNNIRFYKPPSAPKSPKSSKSHPPHSKATLPLAQETSKTEQPAPEPALLSLPGIQSLNHPLPKKPLVSFPGESLASSLEGASNSGIAEAVYNPSSATVETTPSITRALDNSLCREKPESLQCPNLQVSSSHQLFSLPPAPEHFSTNHVSSIPSPNLGKGVEEGDSPYSVKSQLRRLSKTEDLPSIHPHCMLPHSGSDRSSLQEHIVNNHQDGQTRDHRSSIEVDATLTKSTALSCTPEDQYSPGEKQARSHDDHHSKHISPNRNNQPQPHVRTSGYKVPRVEVVVPQRIISPTLDAETILSSEDNDDPDDLDFQRQSSTSDEEVGPQSRLQRKRQTSAGSDSQPKRPRTKIRPSTSSKSVQRQRLPKAGFVRPVPLAYQPLHREHQQHLKHSFTRDSDTTSLEETSDPAEQHYSERIAINGYLELSPGGLGNSFVIRGFLPYPAQTRRDKHTDISRSPEFDEALGGSEPVFAESEEFDYCKTGRRFSEAEDELILILKEKRYTWKDMERFFTHRKHTALRRRWTRQLQYIKRK</sequence>
<feature type="region of interest" description="Disordered" evidence="1">
    <location>
        <begin position="1"/>
        <end position="81"/>
    </location>
</feature>